<evidence type="ECO:0000313" key="3">
    <source>
        <dbReference type="Proteomes" id="UP000220246"/>
    </source>
</evidence>
<accession>A0A2A7UY43</accession>
<dbReference type="EMBL" id="PDEA01000001">
    <property type="protein sequence ID" value="PEH90168.1"/>
    <property type="molecule type" value="Genomic_DNA"/>
</dbReference>
<dbReference type="Proteomes" id="UP000220246">
    <property type="component" value="Unassembled WGS sequence"/>
</dbReference>
<dbReference type="AlphaFoldDB" id="A0A2A7UY43"/>
<evidence type="ECO:0000256" key="1">
    <source>
        <dbReference type="SAM" id="MobiDB-lite"/>
    </source>
</evidence>
<feature type="compositionally biased region" description="Basic residues" evidence="1">
    <location>
        <begin position="1"/>
        <end position="13"/>
    </location>
</feature>
<protein>
    <submittedName>
        <fullName evidence="2">Uncharacterized protein</fullName>
    </submittedName>
</protein>
<comment type="caution">
    <text evidence="2">The sequence shown here is derived from an EMBL/GenBank/DDBJ whole genome shotgun (WGS) entry which is preliminary data.</text>
</comment>
<feature type="region of interest" description="Disordered" evidence="1">
    <location>
        <begin position="1"/>
        <end position="21"/>
    </location>
</feature>
<proteinExistence type="predicted"/>
<gene>
    <name evidence="2" type="ORF">CRM82_17630</name>
</gene>
<dbReference type="GeneID" id="80802448"/>
<dbReference type="RefSeq" id="WP_066533810.1">
    <property type="nucleotide sequence ID" value="NZ_PDEA01000001.1"/>
</dbReference>
<evidence type="ECO:0000313" key="2">
    <source>
        <dbReference type="EMBL" id="PEH90168.1"/>
    </source>
</evidence>
<sequence>MNRRQRQAARRRAVQAWRKPAPAPLQPLNAEAVVLAALKATSQLLAGFLAVSAAAQQAQHQTKH</sequence>
<name>A0A2A7UY43_COMTR</name>
<dbReference type="STRING" id="1219032.GCA_001515545_00884"/>
<organism evidence="2 3">
    <name type="scientific">Comamonas terrigena</name>
    <dbReference type="NCBI Taxonomy" id="32013"/>
    <lineage>
        <taxon>Bacteria</taxon>
        <taxon>Pseudomonadati</taxon>
        <taxon>Pseudomonadota</taxon>
        <taxon>Betaproteobacteria</taxon>
        <taxon>Burkholderiales</taxon>
        <taxon>Comamonadaceae</taxon>
        <taxon>Comamonas</taxon>
    </lineage>
</organism>
<keyword evidence="3" id="KW-1185">Reference proteome</keyword>
<reference evidence="3" key="1">
    <citation type="submission" date="2017-09" db="EMBL/GenBank/DDBJ databases">
        <title>FDA dAtabase for Regulatory Grade micrObial Sequences (FDA-ARGOS): Supporting development and validation of Infectious Disease Dx tests.</title>
        <authorList>
            <person name="Minogue T."/>
            <person name="Wolcott M."/>
            <person name="Wasieloski L."/>
            <person name="Aguilar W."/>
            <person name="Moore D."/>
            <person name="Tallon L."/>
            <person name="Sadzewicz L."/>
            <person name="Ott S."/>
            <person name="Zhao X."/>
            <person name="Nagaraj S."/>
            <person name="Vavikolanu K."/>
            <person name="Aluvathingal J."/>
            <person name="Nadendla S."/>
            <person name="Sichtig H."/>
        </authorList>
    </citation>
    <scope>NUCLEOTIDE SEQUENCE [LARGE SCALE GENOMIC DNA]</scope>
    <source>
        <strain evidence="3">FDAARGOS_394</strain>
    </source>
</reference>